<evidence type="ECO:0000256" key="6">
    <source>
        <dbReference type="ARBA" id="ARBA00022723"/>
    </source>
</evidence>
<dbReference type="GO" id="GO:0005506">
    <property type="term" value="F:iron ion binding"/>
    <property type="evidence" value="ECO:0007669"/>
    <property type="project" value="InterPro"/>
</dbReference>
<dbReference type="GO" id="GO:0020037">
    <property type="term" value="F:heme binding"/>
    <property type="evidence" value="ECO:0007669"/>
    <property type="project" value="InterPro"/>
</dbReference>
<keyword evidence="12" id="KW-0472">Membrane</keyword>
<comment type="similarity">
    <text evidence="4">Belongs to the cytochrome P450 family.</text>
</comment>
<keyword evidence="7" id="KW-0256">Endoplasmic reticulum</keyword>
<dbReference type="InterPro" id="IPR036396">
    <property type="entry name" value="Cyt_P450_sf"/>
</dbReference>
<name>A0AAV8YMV7_9CUCU</name>
<protein>
    <recommendedName>
        <fullName evidence="15">Cytochrome P450</fullName>
    </recommendedName>
</protein>
<evidence type="ECO:0000256" key="9">
    <source>
        <dbReference type="ARBA" id="ARBA00023002"/>
    </source>
</evidence>
<dbReference type="GO" id="GO:0016705">
    <property type="term" value="F:oxidoreductase activity, acting on paired donors, with incorporation or reduction of molecular oxygen"/>
    <property type="evidence" value="ECO:0007669"/>
    <property type="project" value="InterPro"/>
</dbReference>
<sequence length="154" mass="17392">MKNVAARYTVDGKEGVENECYNPSSTTEETNRAVKGLLEDEQHLTVDEIENSSMASIAFGLNVDSLKDPNAEFFKFNLFPHWVMSLLKIPQLLITVSEFFTSSIFSAGFETSSSTINYTAYELATNPEIQKRLREEINTVLQRHDNKLTYAAIN</sequence>
<gene>
    <name evidence="13" type="ORF">NQ318_013459</name>
</gene>
<comment type="cofactor">
    <cofactor evidence="1">
        <name>heme</name>
        <dbReference type="ChEBI" id="CHEBI:30413"/>
    </cofactor>
</comment>
<reference evidence="13" key="1">
    <citation type="journal article" date="2023" name="Insect Mol. Biol.">
        <title>Genome sequencing provides insights into the evolution of gene families encoding plant cell wall-degrading enzymes in longhorned beetles.</title>
        <authorList>
            <person name="Shin N.R."/>
            <person name="Okamura Y."/>
            <person name="Kirsch R."/>
            <person name="Pauchet Y."/>
        </authorList>
    </citation>
    <scope>NUCLEOTIDE SEQUENCE</scope>
    <source>
        <strain evidence="13">AMC_N1</strain>
    </source>
</reference>
<dbReference type="AlphaFoldDB" id="A0AAV8YMV7"/>
<dbReference type="Gene3D" id="1.10.630.10">
    <property type="entry name" value="Cytochrome P450"/>
    <property type="match status" value="1"/>
</dbReference>
<evidence type="ECO:0000256" key="2">
    <source>
        <dbReference type="ARBA" id="ARBA00004174"/>
    </source>
</evidence>
<keyword evidence="14" id="KW-1185">Reference proteome</keyword>
<keyword evidence="8" id="KW-0492">Microsome</keyword>
<evidence type="ECO:0000256" key="10">
    <source>
        <dbReference type="ARBA" id="ARBA00023004"/>
    </source>
</evidence>
<dbReference type="InterPro" id="IPR002401">
    <property type="entry name" value="Cyt_P450_E_grp-I"/>
</dbReference>
<evidence type="ECO:0008006" key="15">
    <source>
        <dbReference type="Google" id="ProtNLM"/>
    </source>
</evidence>
<accession>A0AAV8YMV7</accession>
<keyword evidence="10" id="KW-0408">Iron</keyword>
<dbReference type="PANTHER" id="PTHR24292">
    <property type="entry name" value="CYTOCHROME P450"/>
    <property type="match status" value="1"/>
</dbReference>
<keyword evidence="6" id="KW-0479">Metal-binding</keyword>
<evidence type="ECO:0000256" key="12">
    <source>
        <dbReference type="ARBA" id="ARBA00023136"/>
    </source>
</evidence>
<dbReference type="GO" id="GO:0004497">
    <property type="term" value="F:monooxygenase activity"/>
    <property type="evidence" value="ECO:0007669"/>
    <property type="project" value="UniProtKB-KW"/>
</dbReference>
<dbReference type="Proteomes" id="UP001162162">
    <property type="component" value="Unassembled WGS sequence"/>
</dbReference>
<evidence type="ECO:0000313" key="14">
    <source>
        <dbReference type="Proteomes" id="UP001162162"/>
    </source>
</evidence>
<proteinExistence type="inferred from homology"/>
<evidence type="ECO:0000256" key="7">
    <source>
        <dbReference type="ARBA" id="ARBA00022824"/>
    </source>
</evidence>
<dbReference type="GO" id="GO:0005789">
    <property type="term" value="C:endoplasmic reticulum membrane"/>
    <property type="evidence" value="ECO:0007669"/>
    <property type="project" value="UniProtKB-SubCell"/>
</dbReference>
<keyword evidence="9" id="KW-0560">Oxidoreductase</keyword>
<dbReference type="PANTHER" id="PTHR24292:SF100">
    <property type="entry name" value="CYTOCHROME P450 6A16, ISOFORM B-RELATED"/>
    <property type="match status" value="1"/>
</dbReference>
<dbReference type="Pfam" id="PF00067">
    <property type="entry name" value="p450"/>
    <property type="match status" value="1"/>
</dbReference>
<evidence type="ECO:0000256" key="8">
    <source>
        <dbReference type="ARBA" id="ARBA00022848"/>
    </source>
</evidence>
<keyword evidence="5" id="KW-0349">Heme</keyword>
<evidence type="ECO:0000256" key="3">
    <source>
        <dbReference type="ARBA" id="ARBA00004406"/>
    </source>
</evidence>
<evidence type="ECO:0000313" key="13">
    <source>
        <dbReference type="EMBL" id="KAJ8953115.1"/>
    </source>
</evidence>
<organism evidence="13 14">
    <name type="scientific">Aromia moschata</name>
    <dbReference type="NCBI Taxonomy" id="1265417"/>
    <lineage>
        <taxon>Eukaryota</taxon>
        <taxon>Metazoa</taxon>
        <taxon>Ecdysozoa</taxon>
        <taxon>Arthropoda</taxon>
        <taxon>Hexapoda</taxon>
        <taxon>Insecta</taxon>
        <taxon>Pterygota</taxon>
        <taxon>Neoptera</taxon>
        <taxon>Endopterygota</taxon>
        <taxon>Coleoptera</taxon>
        <taxon>Polyphaga</taxon>
        <taxon>Cucujiformia</taxon>
        <taxon>Chrysomeloidea</taxon>
        <taxon>Cerambycidae</taxon>
        <taxon>Cerambycinae</taxon>
        <taxon>Callichromatini</taxon>
        <taxon>Aromia</taxon>
    </lineage>
</organism>
<dbReference type="PRINTS" id="PR00463">
    <property type="entry name" value="EP450I"/>
</dbReference>
<comment type="subcellular location">
    <subcellularLocation>
        <location evidence="3">Endoplasmic reticulum membrane</location>
        <topology evidence="3">Peripheral membrane protein</topology>
    </subcellularLocation>
    <subcellularLocation>
        <location evidence="2">Microsome membrane</location>
        <topology evidence="2">Peripheral membrane protein</topology>
    </subcellularLocation>
</comment>
<evidence type="ECO:0000256" key="5">
    <source>
        <dbReference type="ARBA" id="ARBA00022617"/>
    </source>
</evidence>
<comment type="caution">
    <text evidence="13">The sequence shown here is derived from an EMBL/GenBank/DDBJ whole genome shotgun (WGS) entry which is preliminary data.</text>
</comment>
<dbReference type="InterPro" id="IPR050476">
    <property type="entry name" value="Insect_CytP450_Detox"/>
</dbReference>
<evidence type="ECO:0000256" key="1">
    <source>
        <dbReference type="ARBA" id="ARBA00001971"/>
    </source>
</evidence>
<dbReference type="SUPFAM" id="SSF48264">
    <property type="entry name" value="Cytochrome P450"/>
    <property type="match status" value="1"/>
</dbReference>
<keyword evidence="11" id="KW-0503">Monooxygenase</keyword>
<dbReference type="InterPro" id="IPR001128">
    <property type="entry name" value="Cyt_P450"/>
</dbReference>
<evidence type="ECO:0000256" key="4">
    <source>
        <dbReference type="ARBA" id="ARBA00010617"/>
    </source>
</evidence>
<dbReference type="EMBL" id="JAPWTK010000061">
    <property type="protein sequence ID" value="KAJ8953115.1"/>
    <property type="molecule type" value="Genomic_DNA"/>
</dbReference>
<evidence type="ECO:0000256" key="11">
    <source>
        <dbReference type="ARBA" id="ARBA00023033"/>
    </source>
</evidence>